<name>G7ISN2_MEDTR</name>
<dbReference type="PANTHER" id="PTHR47926">
    <property type="entry name" value="PENTATRICOPEPTIDE REPEAT-CONTAINING PROTEIN"/>
    <property type="match status" value="1"/>
</dbReference>
<dbReference type="STRING" id="3880.G7ISN2"/>
<keyword evidence="4" id="KW-1185">Reference proteome</keyword>
<dbReference type="EMBL" id="CM001218">
    <property type="protein sequence ID" value="AES64614.1"/>
    <property type="molecule type" value="Genomic_DNA"/>
</dbReference>
<dbReference type="PaxDb" id="3880-AES64614"/>
<evidence type="ECO:0000313" key="3">
    <source>
        <dbReference type="EnsemblPlants" id="AES64614"/>
    </source>
</evidence>
<dbReference type="Gene3D" id="1.25.40.10">
    <property type="entry name" value="Tetratricopeptide repeat domain"/>
    <property type="match status" value="1"/>
</dbReference>
<organism evidence="2 4">
    <name type="scientific">Medicago truncatula</name>
    <name type="common">Barrel medic</name>
    <name type="synonym">Medicago tribuloides</name>
    <dbReference type="NCBI Taxonomy" id="3880"/>
    <lineage>
        <taxon>Eukaryota</taxon>
        <taxon>Viridiplantae</taxon>
        <taxon>Streptophyta</taxon>
        <taxon>Embryophyta</taxon>
        <taxon>Tracheophyta</taxon>
        <taxon>Spermatophyta</taxon>
        <taxon>Magnoliopsida</taxon>
        <taxon>eudicotyledons</taxon>
        <taxon>Gunneridae</taxon>
        <taxon>Pentapetalae</taxon>
        <taxon>rosids</taxon>
        <taxon>fabids</taxon>
        <taxon>Fabales</taxon>
        <taxon>Fabaceae</taxon>
        <taxon>Papilionoideae</taxon>
        <taxon>50 kb inversion clade</taxon>
        <taxon>NPAAA clade</taxon>
        <taxon>Hologalegina</taxon>
        <taxon>IRL clade</taxon>
        <taxon>Trifolieae</taxon>
        <taxon>Medicago</taxon>
    </lineage>
</organism>
<dbReference type="Proteomes" id="UP000002051">
    <property type="component" value="Chromosome 2"/>
</dbReference>
<dbReference type="InterPro" id="IPR002885">
    <property type="entry name" value="PPR_rpt"/>
</dbReference>
<reference evidence="2 4" key="2">
    <citation type="journal article" date="2014" name="BMC Genomics">
        <title>An improved genome release (version Mt4.0) for the model legume Medicago truncatula.</title>
        <authorList>
            <person name="Tang H."/>
            <person name="Krishnakumar V."/>
            <person name="Bidwell S."/>
            <person name="Rosen B."/>
            <person name="Chan A."/>
            <person name="Zhou S."/>
            <person name="Gentzbittel L."/>
            <person name="Childs K.L."/>
            <person name="Yandell M."/>
            <person name="Gundlach H."/>
            <person name="Mayer K.F."/>
            <person name="Schwartz D.C."/>
            <person name="Town C.D."/>
        </authorList>
    </citation>
    <scope>GENOME REANNOTATION</scope>
    <source>
        <strain evidence="3 4">cv. Jemalong A17</strain>
    </source>
</reference>
<reference evidence="2 4" key="1">
    <citation type="journal article" date="2011" name="Nature">
        <title>The Medicago genome provides insight into the evolution of rhizobial symbioses.</title>
        <authorList>
            <person name="Young N.D."/>
            <person name="Debelle F."/>
            <person name="Oldroyd G.E."/>
            <person name="Geurts R."/>
            <person name="Cannon S.B."/>
            <person name="Udvardi M.K."/>
            <person name="Benedito V.A."/>
            <person name="Mayer K.F."/>
            <person name="Gouzy J."/>
            <person name="Schoof H."/>
            <person name="Van de Peer Y."/>
            <person name="Proost S."/>
            <person name="Cook D.R."/>
            <person name="Meyers B.C."/>
            <person name="Spannagl M."/>
            <person name="Cheung F."/>
            <person name="De Mita S."/>
            <person name="Krishnakumar V."/>
            <person name="Gundlach H."/>
            <person name="Zhou S."/>
            <person name="Mudge J."/>
            <person name="Bharti A.K."/>
            <person name="Murray J.D."/>
            <person name="Naoumkina M.A."/>
            <person name="Rosen B."/>
            <person name="Silverstein K.A."/>
            <person name="Tang H."/>
            <person name="Rombauts S."/>
            <person name="Zhao P.X."/>
            <person name="Zhou P."/>
            <person name="Barbe V."/>
            <person name="Bardou P."/>
            <person name="Bechner M."/>
            <person name="Bellec A."/>
            <person name="Berger A."/>
            <person name="Berges H."/>
            <person name="Bidwell S."/>
            <person name="Bisseling T."/>
            <person name="Choisne N."/>
            <person name="Couloux A."/>
            <person name="Denny R."/>
            <person name="Deshpande S."/>
            <person name="Dai X."/>
            <person name="Doyle J.J."/>
            <person name="Dudez A.M."/>
            <person name="Farmer A.D."/>
            <person name="Fouteau S."/>
            <person name="Franken C."/>
            <person name="Gibelin C."/>
            <person name="Gish J."/>
            <person name="Goldstein S."/>
            <person name="Gonzalez A.J."/>
            <person name="Green P.J."/>
            <person name="Hallab A."/>
            <person name="Hartog M."/>
            <person name="Hua A."/>
            <person name="Humphray S.J."/>
            <person name="Jeong D.H."/>
            <person name="Jing Y."/>
            <person name="Jocker A."/>
            <person name="Kenton S.M."/>
            <person name="Kim D.J."/>
            <person name="Klee K."/>
            <person name="Lai H."/>
            <person name="Lang C."/>
            <person name="Lin S."/>
            <person name="Macmil S.L."/>
            <person name="Magdelenat G."/>
            <person name="Matthews L."/>
            <person name="McCorrison J."/>
            <person name="Monaghan E.L."/>
            <person name="Mun J.H."/>
            <person name="Najar F.Z."/>
            <person name="Nicholson C."/>
            <person name="Noirot C."/>
            <person name="O'Bleness M."/>
            <person name="Paule C.R."/>
            <person name="Poulain J."/>
            <person name="Prion F."/>
            <person name="Qin B."/>
            <person name="Qu C."/>
            <person name="Retzel E.F."/>
            <person name="Riddle C."/>
            <person name="Sallet E."/>
            <person name="Samain S."/>
            <person name="Samson N."/>
            <person name="Sanders I."/>
            <person name="Saurat O."/>
            <person name="Scarpelli C."/>
            <person name="Schiex T."/>
            <person name="Segurens B."/>
            <person name="Severin A.J."/>
            <person name="Sherrier D.J."/>
            <person name="Shi R."/>
            <person name="Sims S."/>
            <person name="Singer S.R."/>
            <person name="Sinharoy S."/>
            <person name="Sterck L."/>
            <person name="Viollet A."/>
            <person name="Wang B.B."/>
            <person name="Wang K."/>
            <person name="Wang M."/>
            <person name="Wang X."/>
            <person name="Warfsmann J."/>
            <person name="Weissenbach J."/>
            <person name="White D.D."/>
            <person name="White J.D."/>
            <person name="Wiley G.B."/>
            <person name="Wincker P."/>
            <person name="Xing Y."/>
            <person name="Yang L."/>
            <person name="Yao Z."/>
            <person name="Ying F."/>
            <person name="Zhai J."/>
            <person name="Zhou L."/>
            <person name="Zuber A."/>
            <person name="Denarie J."/>
            <person name="Dixon R.A."/>
            <person name="May G.D."/>
            <person name="Schwartz D.C."/>
            <person name="Rogers J."/>
            <person name="Quetier F."/>
            <person name="Town C.D."/>
            <person name="Roe B.A."/>
        </authorList>
    </citation>
    <scope>NUCLEOTIDE SEQUENCE [LARGE SCALE GENOMIC DNA]</scope>
    <source>
        <strain evidence="2">A17</strain>
        <strain evidence="3 4">cv. Jemalong A17</strain>
    </source>
</reference>
<gene>
    <name evidence="2" type="ordered locus">MTR_2g027760</name>
</gene>
<dbReference type="PANTHER" id="PTHR47926:SF347">
    <property type="entry name" value="PENTATRICOPEPTIDE REPEAT-CONTAINING PROTEIN"/>
    <property type="match status" value="1"/>
</dbReference>
<dbReference type="GO" id="GO:0003723">
    <property type="term" value="F:RNA binding"/>
    <property type="evidence" value="ECO:0007669"/>
    <property type="project" value="InterPro"/>
</dbReference>
<evidence type="ECO:0000313" key="4">
    <source>
        <dbReference type="Proteomes" id="UP000002051"/>
    </source>
</evidence>
<evidence type="ECO:0000256" key="1">
    <source>
        <dbReference type="ARBA" id="ARBA00022737"/>
    </source>
</evidence>
<proteinExistence type="predicted"/>
<reference evidence="3" key="3">
    <citation type="submission" date="2015-04" db="UniProtKB">
        <authorList>
            <consortium name="EnsemblPlants"/>
        </authorList>
    </citation>
    <scope>IDENTIFICATION</scope>
    <source>
        <strain evidence="3">cv. Jemalong A17</strain>
    </source>
</reference>
<dbReference type="GO" id="GO:0009451">
    <property type="term" value="P:RNA modification"/>
    <property type="evidence" value="ECO:0007669"/>
    <property type="project" value="InterPro"/>
</dbReference>
<dbReference type="InterPro" id="IPR011990">
    <property type="entry name" value="TPR-like_helical_dom_sf"/>
</dbReference>
<evidence type="ECO:0000313" key="2">
    <source>
        <dbReference type="EMBL" id="AES64614.1"/>
    </source>
</evidence>
<dbReference type="AlphaFoldDB" id="G7ISN2"/>
<keyword evidence="1" id="KW-0677">Repeat</keyword>
<dbReference type="Pfam" id="PF01535">
    <property type="entry name" value="PPR"/>
    <property type="match status" value="3"/>
</dbReference>
<sequence>MECMVSGLAQNKMIELAKKYFHILPYKDIAAWSAMITAYVDEEQVDKVRDLFIRARLFNSMLEKNAVTWNAMINCYSRNDHCI</sequence>
<dbReference type="eggNOG" id="KOG4197">
    <property type="taxonomic scope" value="Eukaryota"/>
</dbReference>
<accession>G7ISN2</accession>
<dbReference type="EnsemblPlants" id="AES64614">
    <property type="protein sequence ID" value="AES64614"/>
    <property type="gene ID" value="MTR_2g027760"/>
</dbReference>
<dbReference type="HOGENOM" id="CLU_2546027_0_0_1"/>
<dbReference type="InterPro" id="IPR046960">
    <property type="entry name" value="PPR_At4g14850-like_plant"/>
</dbReference>
<protein>
    <submittedName>
        <fullName evidence="2">PPR repeat protein</fullName>
    </submittedName>
</protein>